<evidence type="ECO:0000256" key="1">
    <source>
        <dbReference type="ARBA" id="ARBA00023015"/>
    </source>
</evidence>
<dbReference type="Gene3D" id="1.10.10.60">
    <property type="entry name" value="Homeodomain-like"/>
    <property type="match status" value="1"/>
</dbReference>
<dbReference type="GO" id="GO:0003700">
    <property type="term" value="F:DNA-binding transcription factor activity"/>
    <property type="evidence" value="ECO:0007669"/>
    <property type="project" value="InterPro"/>
</dbReference>
<dbReference type="STRING" id="1317117.ATO7_07497"/>
<dbReference type="SMART" id="SM00342">
    <property type="entry name" value="HTH_ARAC"/>
    <property type="match status" value="1"/>
</dbReference>
<evidence type="ECO:0000313" key="5">
    <source>
        <dbReference type="EMBL" id="ORE86866.1"/>
    </source>
</evidence>
<protein>
    <submittedName>
        <fullName evidence="5">Putative transcriptional regulator</fullName>
    </submittedName>
</protein>
<evidence type="ECO:0000256" key="2">
    <source>
        <dbReference type="ARBA" id="ARBA00023125"/>
    </source>
</evidence>
<comment type="caution">
    <text evidence="5">The sequence shown here is derived from an EMBL/GenBank/DDBJ whole genome shotgun (WGS) entry which is preliminary data.</text>
</comment>
<evidence type="ECO:0000256" key="3">
    <source>
        <dbReference type="ARBA" id="ARBA00023163"/>
    </source>
</evidence>
<dbReference type="InterPro" id="IPR018060">
    <property type="entry name" value="HTH_AraC"/>
</dbReference>
<dbReference type="Pfam" id="PF12833">
    <property type="entry name" value="HTH_18"/>
    <property type="match status" value="1"/>
</dbReference>
<organism evidence="5 6">
    <name type="scientific">Oceanococcus atlanticus</name>
    <dbReference type="NCBI Taxonomy" id="1317117"/>
    <lineage>
        <taxon>Bacteria</taxon>
        <taxon>Pseudomonadati</taxon>
        <taxon>Pseudomonadota</taxon>
        <taxon>Gammaproteobacteria</taxon>
        <taxon>Chromatiales</taxon>
        <taxon>Oceanococcaceae</taxon>
        <taxon>Oceanococcus</taxon>
    </lineage>
</organism>
<dbReference type="PANTHER" id="PTHR47894:SF1">
    <property type="entry name" value="HTH-TYPE TRANSCRIPTIONAL REGULATOR VQSM"/>
    <property type="match status" value="1"/>
</dbReference>
<proteinExistence type="predicted"/>
<accession>A0A1Y1SCZ2</accession>
<dbReference type="AlphaFoldDB" id="A0A1Y1SCZ2"/>
<evidence type="ECO:0000259" key="4">
    <source>
        <dbReference type="PROSITE" id="PS01124"/>
    </source>
</evidence>
<sequence>MLLFPSTYLDEPLQLADPRAKQKALSDAQREFSALGDSPENLLRRVEELLKPSEHGFPSVNDVAKRLHLSERSLKRKLNALGTTYRNLLQVAMSAEAERLMFNPDLDLQDISTRLGYEDPATFTHAFKRWTGHTPSSYRKALLEQTENQ</sequence>
<keyword evidence="6" id="KW-1185">Reference proteome</keyword>
<keyword evidence="1" id="KW-0805">Transcription regulation</keyword>
<dbReference type="PROSITE" id="PS01124">
    <property type="entry name" value="HTH_ARAC_FAMILY_2"/>
    <property type="match status" value="1"/>
</dbReference>
<reference evidence="5 6" key="1">
    <citation type="submission" date="2013-04" db="EMBL/GenBank/DDBJ databases">
        <title>Oceanococcus atlanticus 22II-S10r2 Genome Sequencing.</title>
        <authorList>
            <person name="Lai Q."/>
            <person name="Li G."/>
            <person name="Shao Z."/>
        </authorList>
    </citation>
    <scope>NUCLEOTIDE SEQUENCE [LARGE SCALE GENOMIC DNA]</scope>
    <source>
        <strain evidence="5 6">22II-S10r2</strain>
    </source>
</reference>
<dbReference type="GO" id="GO:0000976">
    <property type="term" value="F:transcription cis-regulatory region binding"/>
    <property type="evidence" value="ECO:0007669"/>
    <property type="project" value="TreeGrafter"/>
</dbReference>
<dbReference type="Proteomes" id="UP000192342">
    <property type="component" value="Unassembled WGS sequence"/>
</dbReference>
<keyword evidence="3" id="KW-0804">Transcription</keyword>
<dbReference type="SUPFAM" id="SSF46689">
    <property type="entry name" value="Homeodomain-like"/>
    <property type="match status" value="1"/>
</dbReference>
<dbReference type="InterPro" id="IPR020449">
    <property type="entry name" value="Tscrpt_reg_AraC-type_HTH"/>
</dbReference>
<feature type="domain" description="HTH araC/xylS-type" evidence="4">
    <location>
        <begin position="40"/>
        <end position="141"/>
    </location>
</feature>
<dbReference type="EMBL" id="AQQV01000002">
    <property type="protein sequence ID" value="ORE86866.1"/>
    <property type="molecule type" value="Genomic_DNA"/>
</dbReference>
<dbReference type="GO" id="GO:0005829">
    <property type="term" value="C:cytosol"/>
    <property type="evidence" value="ECO:0007669"/>
    <property type="project" value="TreeGrafter"/>
</dbReference>
<dbReference type="PRINTS" id="PR00032">
    <property type="entry name" value="HTHARAC"/>
</dbReference>
<evidence type="ECO:0000313" key="6">
    <source>
        <dbReference type="Proteomes" id="UP000192342"/>
    </source>
</evidence>
<dbReference type="InterPro" id="IPR009057">
    <property type="entry name" value="Homeodomain-like_sf"/>
</dbReference>
<name>A0A1Y1SCZ2_9GAMM</name>
<dbReference type="PANTHER" id="PTHR47894">
    <property type="entry name" value="HTH-TYPE TRANSCRIPTIONAL REGULATOR GADX"/>
    <property type="match status" value="1"/>
</dbReference>
<keyword evidence="2" id="KW-0238">DNA-binding</keyword>
<gene>
    <name evidence="5" type="ORF">ATO7_07497</name>
</gene>